<protein>
    <submittedName>
        <fullName evidence="2">Uncharacterized protein</fullName>
    </submittedName>
</protein>
<keyword evidence="1" id="KW-0456">Lyase</keyword>
<dbReference type="GO" id="GO:0006633">
    <property type="term" value="P:fatty acid biosynthetic process"/>
    <property type="evidence" value="ECO:0007669"/>
    <property type="project" value="UniProtKB-UniPathway"/>
</dbReference>
<evidence type="ECO:0000313" key="2">
    <source>
        <dbReference type="EMBL" id="MUH35902.1"/>
    </source>
</evidence>
<accession>A0A7X2ZT36</accession>
<dbReference type="EMBL" id="RCNR01000012">
    <property type="protein sequence ID" value="MUH35902.1"/>
    <property type="molecule type" value="Genomic_DNA"/>
</dbReference>
<evidence type="ECO:0000256" key="1">
    <source>
        <dbReference type="ARBA" id="ARBA00023239"/>
    </source>
</evidence>
<dbReference type="RefSeq" id="WP_155599594.1">
    <property type="nucleotide sequence ID" value="NZ_RCNR01000012.1"/>
</dbReference>
<dbReference type="AlphaFoldDB" id="A0A7X2ZT36"/>
<dbReference type="Gene3D" id="3.10.129.10">
    <property type="entry name" value="Hotdog Thioesterase"/>
    <property type="match status" value="1"/>
</dbReference>
<keyword evidence="3" id="KW-1185">Reference proteome</keyword>
<dbReference type="OrthoDB" id="9786735at2"/>
<dbReference type="UniPathway" id="UPA00094"/>
<proteinExistence type="predicted"/>
<dbReference type="GO" id="GO:0016829">
    <property type="term" value="F:lyase activity"/>
    <property type="evidence" value="ECO:0007669"/>
    <property type="project" value="UniProtKB-KW"/>
</dbReference>
<name>A0A7X2ZT36_9FLAO</name>
<dbReference type="InterPro" id="IPR029069">
    <property type="entry name" value="HotDog_dom_sf"/>
</dbReference>
<dbReference type="Proteomes" id="UP000540519">
    <property type="component" value="Unassembled WGS sequence"/>
</dbReference>
<comment type="caution">
    <text evidence="2">The sequence shown here is derived from an EMBL/GenBank/DDBJ whole genome shotgun (WGS) entry which is preliminary data.</text>
</comment>
<dbReference type="SUPFAM" id="SSF54637">
    <property type="entry name" value="Thioesterase/thiol ester dehydrase-isomerase"/>
    <property type="match status" value="1"/>
</dbReference>
<gene>
    <name evidence="2" type="ORF">D9O36_08625</name>
</gene>
<dbReference type="InterPro" id="IPR013114">
    <property type="entry name" value="FabA_FabZ"/>
</dbReference>
<reference evidence="2 3" key="1">
    <citation type="journal article" date="2019" name="Mar. Drugs">
        <title>Comparative Genomics and CAZyme Genome Repertoires of Marine Zobellia amurskyensis KMM 3526(T) and Zobellia laminariae KMM 3676(T).</title>
        <authorList>
            <person name="Chernysheva N."/>
            <person name="Bystritskaya E."/>
            <person name="Stenkova A."/>
            <person name="Golovkin I."/>
            <person name="Nedashkovskaya O."/>
            <person name="Isaeva M."/>
        </authorList>
    </citation>
    <scope>NUCLEOTIDE SEQUENCE [LARGE SCALE GENOMIC DNA]</scope>
    <source>
        <strain evidence="2 3">KMM 3526</strain>
    </source>
</reference>
<sequence>MRLTEWPTDVAYLDKEDIHLIATKTHPWQIDQGQKYNLTDKGDWFSLPQPYMQCFHEVELNYIKGGGKYGKGYAKASYTISENDPWFWCHFLGDPVMPGSQGQDGFAQLGGMWAAGSCQVTGRGRALSGAFEYYGQVLPTAKKIIFHLDVKRFLKKKKVVFFDGYMSVDTQENRVYEFGEHKVGFFTREELGIPNGTTSAYYNPEWDKVKSNAESWIEDAKKFYDENK</sequence>
<organism evidence="2 3">
    <name type="scientific">Zobellia amurskyensis</name>
    <dbReference type="NCBI Taxonomy" id="248905"/>
    <lineage>
        <taxon>Bacteria</taxon>
        <taxon>Pseudomonadati</taxon>
        <taxon>Bacteroidota</taxon>
        <taxon>Flavobacteriia</taxon>
        <taxon>Flavobacteriales</taxon>
        <taxon>Flavobacteriaceae</taxon>
        <taxon>Zobellia</taxon>
    </lineage>
</organism>
<evidence type="ECO:0000313" key="3">
    <source>
        <dbReference type="Proteomes" id="UP000540519"/>
    </source>
</evidence>
<dbReference type="Pfam" id="PF07977">
    <property type="entry name" value="FabA"/>
    <property type="match status" value="1"/>
</dbReference>